<evidence type="ECO:0000313" key="1">
    <source>
        <dbReference type="EMBL" id="OYD24984.1"/>
    </source>
</evidence>
<proteinExistence type="predicted"/>
<dbReference type="Proteomes" id="UP000243640">
    <property type="component" value="Unassembled WGS sequence"/>
</dbReference>
<comment type="caution">
    <text evidence="1">The sequence shown here is derived from an EMBL/GenBank/DDBJ whole genome shotgun (WGS) entry which is preliminary data.</text>
</comment>
<dbReference type="AlphaFoldDB" id="A0A235CKV2"/>
<dbReference type="InterPro" id="IPR046904">
    <property type="entry name" value="ABC-3C_MC2"/>
</dbReference>
<dbReference type="EMBL" id="NQJF01000005">
    <property type="protein sequence ID" value="OYD24984.1"/>
    <property type="molecule type" value="Genomic_DNA"/>
</dbReference>
<gene>
    <name evidence="1" type="ORF">B6S09_07230</name>
    <name evidence="2" type="ORF">LY04_01395</name>
</gene>
<dbReference type="Pfam" id="PF20288">
    <property type="entry name" value="MC2"/>
    <property type="match status" value="1"/>
</dbReference>
<reference evidence="1 3" key="1">
    <citation type="submission" date="2017-08" db="EMBL/GenBank/DDBJ databases">
        <title>Draft Genome Sequence of the Marine Bacterium Oceanimonas baumannii ATCC 700832.</title>
        <authorList>
            <person name="Mcclelland W.D."/>
            <person name="Brennan M.A."/>
            <person name="Trachtenberg A.M."/>
            <person name="Maclea K.S."/>
        </authorList>
    </citation>
    <scope>NUCLEOTIDE SEQUENCE [LARGE SCALE GENOMIC DNA]</scope>
    <source>
        <strain evidence="1 3">ATCC 700832</strain>
    </source>
</reference>
<dbReference type="EMBL" id="SODO01000004">
    <property type="protein sequence ID" value="TDW59754.1"/>
    <property type="molecule type" value="Genomic_DNA"/>
</dbReference>
<sequence>MTMSEVLHSDYIFNNALETGVRAVCILVVNLDNKFDIQQILALDHIVVHTGDIANAPPSLHPNVVQRSGELLVRRPLVENGLALMESKKLVEKVITPDGFYYRATELACVFIECLTNEYIKELNQRAQWAIIMYNDHGDRLFTEVFNSAFDRWRDEFQIAEMSISKNG</sequence>
<reference evidence="2 4" key="2">
    <citation type="submission" date="2019-03" db="EMBL/GenBank/DDBJ databases">
        <title>Genomic Encyclopedia of Archaeal and Bacterial Type Strains, Phase II (KMG-II): from individual species to whole genera.</title>
        <authorList>
            <person name="Goeker M."/>
        </authorList>
    </citation>
    <scope>NUCLEOTIDE SEQUENCE [LARGE SCALE GENOMIC DNA]</scope>
    <source>
        <strain evidence="2 4">DSM 15594</strain>
    </source>
</reference>
<accession>A0A235CKV2</accession>
<evidence type="ECO:0000313" key="3">
    <source>
        <dbReference type="Proteomes" id="UP000243640"/>
    </source>
</evidence>
<evidence type="ECO:0000313" key="4">
    <source>
        <dbReference type="Proteomes" id="UP000295058"/>
    </source>
</evidence>
<keyword evidence="4" id="KW-1185">Reference proteome</keyword>
<evidence type="ECO:0008006" key="5">
    <source>
        <dbReference type="Google" id="ProtNLM"/>
    </source>
</evidence>
<evidence type="ECO:0000313" key="2">
    <source>
        <dbReference type="EMBL" id="TDW59754.1"/>
    </source>
</evidence>
<dbReference type="Proteomes" id="UP000295058">
    <property type="component" value="Unassembled WGS sequence"/>
</dbReference>
<protein>
    <recommendedName>
        <fullName evidence="5">Threonine transporter</fullName>
    </recommendedName>
</protein>
<organism evidence="1 3">
    <name type="scientific">Oceanimonas baumannii</name>
    <dbReference type="NCBI Taxonomy" id="129578"/>
    <lineage>
        <taxon>Bacteria</taxon>
        <taxon>Pseudomonadati</taxon>
        <taxon>Pseudomonadota</taxon>
        <taxon>Gammaproteobacteria</taxon>
        <taxon>Aeromonadales</taxon>
        <taxon>Aeromonadaceae</taxon>
        <taxon>Oceanimonas</taxon>
    </lineage>
</organism>
<name>A0A235CKV2_9GAMM</name>